<gene>
    <name evidence="2" type="ORF">K461DRAFT_22045</name>
</gene>
<keyword evidence="3" id="KW-1185">Reference proteome</keyword>
<evidence type="ECO:0000313" key="3">
    <source>
        <dbReference type="Proteomes" id="UP000799439"/>
    </source>
</evidence>
<dbReference type="Proteomes" id="UP000799439">
    <property type="component" value="Unassembled WGS sequence"/>
</dbReference>
<name>A0A9P4MLU1_9PEZI</name>
<feature type="region of interest" description="Disordered" evidence="1">
    <location>
        <begin position="1"/>
        <end position="29"/>
    </location>
</feature>
<accession>A0A9P4MLU1</accession>
<proteinExistence type="predicted"/>
<dbReference type="EMBL" id="ML996081">
    <property type="protein sequence ID" value="KAF2157648.1"/>
    <property type="molecule type" value="Genomic_DNA"/>
</dbReference>
<protein>
    <submittedName>
        <fullName evidence="2">Uncharacterized protein</fullName>
    </submittedName>
</protein>
<evidence type="ECO:0000256" key="1">
    <source>
        <dbReference type="SAM" id="MobiDB-lite"/>
    </source>
</evidence>
<evidence type="ECO:0000313" key="2">
    <source>
        <dbReference type="EMBL" id="KAF2157648.1"/>
    </source>
</evidence>
<sequence>MMASLDQQEARPPCNCRRRSDVAGHQRRPGVRWTSALGRRWTRCTGPRFSWEAMDAREVSAGRCSKSSGCTHIGTAALGRVRRSRGLPSGCVPEGLVGKTSAEILTESVGFRDSHFTFAGARGAALYARWRQEAPIGCRERPQCERKRERGRRTLEVHRGDEF</sequence>
<organism evidence="2 3">
    <name type="scientific">Myriangium duriaei CBS 260.36</name>
    <dbReference type="NCBI Taxonomy" id="1168546"/>
    <lineage>
        <taxon>Eukaryota</taxon>
        <taxon>Fungi</taxon>
        <taxon>Dikarya</taxon>
        <taxon>Ascomycota</taxon>
        <taxon>Pezizomycotina</taxon>
        <taxon>Dothideomycetes</taxon>
        <taxon>Dothideomycetidae</taxon>
        <taxon>Myriangiales</taxon>
        <taxon>Myriangiaceae</taxon>
        <taxon>Myriangium</taxon>
    </lineage>
</organism>
<reference evidence="2" key="1">
    <citation type="journal article" date="2020" name="Stud. Mycol.">
        <title>101 Dothideomycetes genomes: a test case for predicting lifestyles and emergence of pathogens.</title>
        <authorList>
            <person name="Haridas S."/>
            <person name="Albert R."/>
            <person name="Binder M."/>
            <person name="Bloem J."/>
            <person name="Labutti K."/>
            <person name="Salamov A."/>
            <person name="Andreopoulos B."/>
            <person name="Baker S."/>
            <person name="Barry K."/>
            <person name="Bills G."/>
            <person name="Bluhm B."/>
            <person name="Cannon C."/>
            <person name="Castanera R."/>
            <person name="Culley D."/>
            <person name="Daum C."/>
            <person name="Ezra D."/>
            <person name="Gonzalez J."/>
            <person name="Henrissat B."/>
            <person name="Kuo A."/>
            <person name="Liang C."/>
            <person name="Lipzen A."/>
            <person name="Lutzoni F."/>
            <person name="Magnuson J."/>
            <person name="Mondo S."/>
            <person name="Nolan M."/>
            <person name="Ohm R."/>
            <person name="Pangilinan J."/>
            <person name="Park H.-J."/>
            <person name="Ramirez L."/>
            <person name="Alfaro M."/>
            <person name="Sun H."/>
            <person name="Tritt A."/>
            <person name="Yoshinaga Y."/>
            <person name="Zwiers L.-H."/>
            <person name="Turgeon B."/>
            <person name="Goodwin S."/>
            <person name="Spatafora J."/>
            <person name="Crous P."/>
            <person name="Grigoriev I."/>
        </authorList>
    </citation>
    <scope>NUCLEOTIDE SEQUENCE</scope>
    <source>
        <strain evidence="2">CBS 260.36</strain>
    </source>
</reference>
<comment type="caution">
    <text evidence="2">The sequence shown here is derived from an EMBL/GenBank/DDBJ whole genome shotgun (WGS) entry which is preliminary data.</text>
</comment>
<dbReference type="OrthoDB" id="3643156at2759"/>
<dbReference type="AlphaFoldDB" id="A0A9P4MLU1"/>